<dbReference type="AlphaFoldDB" id="A0A9P4XW60"/>
<feature type="region of interest" description="Disordered" evidence="1">
    <location>
        <begin position="312"/>
        <end position="365"/>
    </location>
</feature>
<protein>
    <submittedName>
        <fullName evidence="2">Uncharacterized protein</fullName>
    </submittedName>
</protein>
<feature type="compositionally biased region" description="Polar residues" evidence="1">
    <location>
        <begin position="272"/>
        <end position="281"/>
    </location>
</feature>
<organism evidence="2 3">
    <name type="scientific">Cryphonectria parasitica (strain ATCC 38755 / EP155)</name>
    <dbReference type="NCBI Taxonomy" id="660469"/>
    <lineage>
        <taxon>Eukaryota</taxon>
        <taxon>Fungi</taxon>
        <taxon>Dikarya</taxon>
        <taxon>Ascomycota</taxon>
        <taxon>Pezizomycotina</taxon>
        <taxon>Sordariomycetes</taxon>
        <taxon>Sordariomycetidae</taxon>
        <taxon>Diaporthales</taxon>
        <taxon>Cryphonectriaceae</taxon>
        <taxon>Cryphonectria-Endothia species complex</taxon>
        <taxon>Cryphonectria</taxon>
    </lineage>
</organism>
<comment type="caution">
    <text evidence="2">The sequence shown here is derived from an EMBL/GenBank/DDBJ whole genome shotgun (WGS) entry which is preliminary data.</text>
</comment>
<name>A0A9P4XW60_CRYP1</name>
<feature type="compositionally biased region" description="Basic and acidic residues" evidence="1">
    <location>
        <begin position="192"/>
        <end position="202"/>
    </location>
</feature>
<feature type="region of interest" description="Disordered" evidence="1">
    <location>
        <begin position="260"/>
        <end position="285"/>
    </location>
</feature>
<gene>
    <name evidence="2" type="ORF">M406DRAFT_76193</name>
</gene>
<dbReference type="EMBL" id="MU032350">
    <property type="protein sequence ID" value="KAF3762118.1"/>
    <property type="molecule type" value="Genomic_DNA"/>
</dbReference>
<reference evidence="2" key="1">
    <citation type="journal article" date="2020" name="Phytopathology">
        <title>Genome sequence of the chestnut blight fungus Cryphonectria parasitica EP155: A fundamental resource for an archetypical invasive plant pathogen.</title>
        <authorList>
            <person name="Crouch J.A."/>
            <person name="Dawe A."/>
            <person name="Aerts A."/>
            <person name="Barry K."/>
            <person name="Churchill A.C.L."/>
            <person name="Grimwood J."/>
            <person name="Hillman B."/>
            <person name="Milgroom M.G."/>
            <person name="Pangilinan J."/>
            <person name="Smith M."/>
            <person name="Salamov A."/>
            <person name="Schmutz J."/>
            <person name="Yadav J."/>
            <person name="Grigoriev I.V."/>
            <person name="Nuss D."/>
        </authorList>
    </citation>
    <scope>NUCLEOTIDE SEQUENCE</scope>
    <source>
        <strain evidence="2">EP155</strain>
    </source>
</reference>
<sequence>MAPDGTSGSLQLFGTDALQVRSNTRAKWASEEAAAFQSFATKHRQEGDGKPWLPSTDITPLLQELGLDRFSALHNVDGDELGPILEVKVRRKLQSVWSDLALSTDAIPEKTRLQAARAQAIRDGEVPPTKLARPKEIYTPETWTTKIRARAGLQKSGSKLTTVEGAQKEVSRLEGALESARLQLAKLRKAEKEEEAGKEAYHPRRARAYSATRQQRRPHMPPSPTEVDSDSVVSSAYGDESNLDQDEEEGDDAIDALAFNHDASRPSEATRLLSTTVPSRAQESRKPRFVSVPILRPAPTPAERARIRRQAGRISMQPGDSAVAGCFPQKTTRSLSQSKKSKGKTSAEQQSSLHRSDEHSDDDEVTCRMDRLKTFLDKKYGRDKHGVHTIQHRV</sequence>
<proteinExistence type="predicted"/>
<evidence type="ECO:0000256" key="1">
    <source>
        <dbReference type="SAM" id="MobiDB-lite"/>
    </source>
</evidence>
<dbReference type="GeneID" id="63843068"/>
<evidence type="ECO:0000313" key="3">
    <source>
        <dbReference type="Proteomes" id="UP000803844"/>
    </source>
</evidence>
<evidence type="ECO:0000313" key="2">
    <source>
        <dbReference type="EMBL" id="KAF3762118.1"/>
    </source>
</evidence>
<dbReference type="Proteomes" id="UP000803844">
    <property type="component" value="Unassembled WGS sequence"/>
</dbReference>
<accession>A0A9P4XW60</accession>
<feature type="compositionally biased region" description="Polar residues" evidence="1">
    <location>
        <begin position="329"/>
        <end position="353"/>
    </location>
</feature>
<dbReference type="RefSeq" id="XP_040773097.1">
    <property type="nucleotide sequence ID" value="XM_040925939.1"/>
</dbReference>
<keyword evidence="3" id="KW-1185">Reference proteome</keyword>
<feature type="region of interest" description="Disordered" evidence="1">
    <location>
        <begin position="192"/>
        <end position="248"/>
    </location>
</feature>
<dbReference type="OrthoDB" id="4774395at2759"/>